<dbReference type="EMBL" id="CP052757">
    <property type="protein sequence ID" value="QJW36146.1"/>
    <property type="molecule type" value="Genomic_DNA"/>
</dbReference>
<gene>
    <name evidence="2" type="ORF">FIC82_007970</name>
</gene>
<protein>
    <recommendedName>
        <fullName evidence="4">SAF domain-containing protein</fullName>
    </recommendedName>
</protein>
<dbReference type="AlphaFoldDB" id="A0A6M5UCB8"/>
<dbReference type="RefSeq" id="WP_154798195.1">
    <property type="nucleotide sequence ID" value="NZ_CP052757.1"/>
</dbReference>
<evidence type="ECO:0008006" key="4">
    <source>
        <dbReference type="Google" id="ProtNLM"/>
    </source>
</evidence>
<keyword evidence="1" id="KW-0812">Transmembrane</keyword>
<evidence type="ECO:0000313" key="3">
    <source>
        <dbReference type="Proteomes" id="UP000451354"/>
    </source>
</evidence>
<organism evidence="2 3">
    <name type="scientific">Cellulosimicrobium protaetiae</name>
    <dbReference type="NCBI Taxonomy" id="2587808"/>
    <lineage>
        <taxon>Bacteria</taxon>
        <taxon>Bacillati</taxon>
        <taxon>Actinomycetota</taxon>
        <taxon>Actinomycetes</taxon>
        <taxon>Micrococcales</taxon>
        <taxon>Promicromonosporaceae</taxon>
        <taxon>Cellulosimicrobium</taxon>
    </lineage>
</organism>
<name>A0A6M5UCB8_9MICO</name>
<proteinExistence type="predicted"/>
<accession>A0A6M5UCB8</accession>
<reference evidence="2 3" key="1">
    <citation type="journal article" date="2022" name="Int. J. Syst. Evol. Microbiol.">
        <title>Cellulosimicrobium protaetiae sp. nov., isolated from the gut of the larva of Protaetia brevitarsis seulensis.</title>
        <authorList>
            <person name="Le Han H."/>
            <person name="Nguyen T.T.H."/>
            <person name="Li Z."/>
            <person name="Shin N.R."/>
            <person name="Kim S.G."/>
        </authorList>
    </citation>
    <scope>NUCLEOTIDE SEQUENCE [LARGE SCALE GENOMIC DNA]</scope>
    <source>
        <strain evidence="2 3">BI34</strain>
    </source>
</reference>
<evidence type="ECO:0000256" key="1">
    <source>
        <dbReference type="SAM" id="Phobius"/>
    </source>
</evidence>
<dbReference type="Proteomes" id="UP000451354">
    <property type="component" value="Chromosome"/>
</dbReference>
<dbReference type="KEGG" id="cprt:FIC82_007970"/>
<keyword evidence="1" id="KW-1133">Transmembrane helix</keyword>
<evidence type="ECO:0000313" key="2">
    <source>
        <dbReference type="EMBL" id="QJW36146.1"/>
    </source>
</evidence>
<dbReference type="OrthoDB" id="5192391at2"/>
<sequence length="234" mass="23332">MTTTVGRRPEPVVTTAPPVARLRRPGWKDPRLLVGIVVVALSVALGSWAVSAASRTVAVFAAGSALTPGTAVTASDLRTVEVRLGSQTDRYLLAEEGLPDDTVVLRTVGEGELLPASALGAATELAVRAVAVPVATGLSERIVAGAAVDVWYVPGQDDSAPVADDDVADEGSSAEPELLVGGVDVAQVDEGDGSLVVGGPVTVHLLVGVDDLPAVLAAVAGEGTIALVPVGGAG</sequence>
<keyword evidence="1" id="KW-0472">Membrane</keyword>
<keyword evidence="3" id="KW-1185">Reference proteome</keyword>
<feature type="transmembrane region" description="Helical" evidence="1">
    <location>
        <begin position="32"/>
        <end position="50"/>
    </location>
</feature>